<keyword evidence="1" id="KW-0472">Membrane</keyword>
<keyword evidence="4" id="KW-1185">Reference proteome</keyword>
<dbReference type="AlphaFoldDB" id="S2E1C7"/>
<name>S2E1C7_9ARCH</name>
<dbReference type="Pfam" id="PF07995">
    <property type="entry name" value="GSDH"/>
    <property type="match status" value="1"/>
</dbReference>
<dbReference type="NCBIfam" id="NF041770">
    <property type="entry name" value="CFI_box_CTERM"/>
    <property type="match status" value="1"/>
</dbReference>
<dbReference type="InterPro" id="IPR011042">
    <property type="entry name" value="6-blade_b-propeller_TolB-like"/>
</dbReference>
<dbReference type="PANTHER" id="PTHR19328:SF13">
    <property type="entry name" value="HIPL1 PROTEIN"/>
    <property type="match status" value="1"/>
</dbReference>
<gene>
    <name evidence="3" type="ORF">BG20_I1919</name>
</gene>
<protein>
    <recommendedName>
        <fullName evidence="2">Glucose/Sorbosone dehydrogenase domain-containing protein</fullName>
    </recommendedName>
</protein>
<dbReference type="Proteomes" id="UP000014065">
    <property type="component" value="Unassembled WGS sequence"/>
</dbReference>
<reference evidence="3 4" key="1">
    <citation type="journal article" date="2012" name="J. Bacteriol.">
        <title>Genome Sequence of "Candidatus Nitrosoarchaeum limnia" BG20, a Low-Salinity Ammonia-Oxidizing Archaeon from the San Francisco Bay Estuary.</title>
        <authorList>
            <person name="Mosier A.C."/>
            <person name="Allen E.E."/>
            <person name="Kim M."/>
            <person name="Ferriera S."/>
            <person name="Francis C.A."/>
        </authorList>
    </citation>
    <scope>NUCLEOTIDE SEQUENCE [LARGE SCALE GENOMIC DNA]</scope>
    <source>
        <strain evidence="3 4">BG20</strain>
    </source>
</reference>
<dbReference type="Gene3D" id="2.120.10.30">
    <property type="entry name" value="TolB, C-terminal domain"/>
    <property type="match status" value="1"/>
</dbReference>
<accession>S2E1C7</accession>
<evidence type="ECO:0000259" key="2">
    <source>
        <dbReference type="Pfam" id="PF07995"/>
    </source>
</evidence>
<dbReference type="InterPro" id="IPR011041">
    <property type="entry name" value="Quinoprot_gluc/sorb_DH_b-prop"/>
</dbReference>
<comment type="caution">
    <text evidence="3">The sequence shown here is derived from an EMBL/GenBank/DDBJ whole genome shotgun (WGS) entry which is preliminary data.</text>
</comment>
<keyword evidence="1" id="KW-0812">Transmembrane</keyword>
<evidence type="ECO:0000313" key="4">
    <source>
        <dbReference type="Proteomes" id="UP000014065"/>
    </source>
</evidence>
<proteinExistence type="predicted"/>
<keyword evidence="1" id="KW-1133">Transmembrane helix</keyword>
<feature type="transmembrane region" description="Helical" evidence="1">
    <location>
        <begin position="469"/>
        <end position="493"/>
    </location>
</feature>
<dbReference type="EMBL" id="AHJG01000220">
    <property type="protein sequence ID" value="EPA05100.1"/>
    <property type="molecule type" value="Genomic_DNA"/>
</dbReference>
<dbReference type="RefSeq" id="WP_010193217.1">
    <property type="nucleotide sequence ID" value="NZ_AHJG01000220.1"/>
</dbReference>
<dbReference type="PANTHER" id="PTHR19328">
    <property type="entry name" value="HEDGEHOG-INTERACTING PROTEIN"/>
    <property type="match status" value="1"/>
</dbReference>
<sequence>MVIPSAFTDDANNSESTTLPKVLDENYVVEQFVEGIPNSPTAMTFVGDDIFVLERSSGVIRLIKNGILQQELILDEAVANDGERGMLGITSDGFKVYVYFTAADVDAGKAIENRIYKYDWNGEKLVNPVLLKTLPSDNHFHNGGAMTSFGGQIYAVIGDNGNYGRLQNRDTEWKNDTSVILRIDPSGSYYAMGIRNSFGITVDPITGNLWDTENGDDSLDEINFIPENFNSGWIEIMGITKNQTLIDSLPKYGDFVYSNPEFVWEKPVCPTGITFSTSEKFTQTDSVFVGDCNNGNLYRFNLNEDRTGFVFSSFDLQDNTLNIGESNKEILFGTGFGAITDVEEGPDGFLYIVSLSNGKIYRIIPKEITPSVSESKGGGCLIATATYGSELTPQVQQLRELRDNSLLQTTSGISFMSTFNQFYYSFSPTVADWERENPVFKETVKIILTPMISSLSILNHVDMDSEAKVLGYGISLILLNIGMYFVAPAITVWQIKKRI</sequence>
<dbReference type="InterPro" id="IPR012938">
    <property type="entry name" value="Glc/Sorbosone_DH"/>
</dbReference>
<evidence type="ECO:0000313" key="3">
    <source>
        <dbReference type="EMBL" id="EPA05100.1"/>
    </source>
</evidence>
<feature type="domain" description="Glucose/Sorbosone dehydrogenase" evidence="2">
    <location>
        <begin position="39"/>
        <end position="362"/>
    </location>
</feature>
<organism evidence="3 4">
    <name type="scientific">Candidatus Nitrosarchaeum limnium BG20</name>
    <dbReference type="NCBI Taxonomy" id="859192"/>
    <lineage>
        <taxon>Archaea</taxon>
        <taxon>Nitrososphaerota</taxon>
        <taxon>Nitrososphaeria</taxon>
        <taxon>Nitrosopumilales</taxon>
        <taxon>Nitrosopumilaceae</taxon>
        <taxon>Nitrosarchaeum</taxon>
    </lineage>
</organism>
<dbReference type="InterPro" id="IPR049886">
    <property type="entry name" value="CFI_box_CTERM_dom"/>
</dbReference>
<evidence type="ECO:0000256" key="1">
    <source>
        <dbReference type="SAM" id="Phobius"/>
    </source>
</evidence>
<dbReference type="SUPFAM" id="SSF50952">
    <property type="entry name" value="Soluble quinoprotein glucose dehydrogenase"/>
    <property type="match status" value="1"/>
</dbReference>
<dbReference type="PATRIC" id="fig|859192.6.peg.1621"/>